<evidence type="ECO:0000259" key="2">
    <source>
        <dbReference type="Pfam" id="PF00024"/>
    </source>
</evidence>
<gene>
    <name evidence="3" type="ORF">BJG266_LOCUS46648</name>
    <name evidence="4" type="ORF">BJG266_LOCUS46652</name>
    <name evidence="5" type="ORF">QVE165_LOCUS63682</name>
    <name evidence="6" type="ORF">QVE165_LOCUS63685</name>
</gene>
<dbReference type="EMBL" id="CAJNOI010004971">
    <property type="protein sequence ID" value="CAF1556883.1"/>
    <property type="molecule type" value="Genomic_DNA"/>
</dbReference>
<evidence type="ECO:0000313" key="4">
    <source>
        <dbReference type="EMBL" id="CAF1556883.1"/>
    </source>
</evidence>
<evidence type="ECO:0000313" key="5">
    <source>
        <dbReference type="EMBL" id="CAF1663299.1"/>
    </source>
</evidence>
<evidence type="ECO:0000313" key="3">
    <source>
        <dbReference type="EMBL" id="CAF1556833.1"/>
    </source>
</evidence>
<dbReference type="Proteomes" id="UP000663832">
    <property type="component" value="Unassembled WGS sequence"/>
</dbReference>
<feature type="domain" description="Apple" evidence="2">
    <location>
        <begin position="77"/>
        <end position="133"/>
    </location>
</feature>
<dbReference type="EMBL" id="CAJNOI010004969">
    <property type="protein sequence ID" value="CAF1556833.1"/>
    <property type="molecule type" value="Genomic_DNA"/>
</dbReference>
<sequence>MHSAIFVCIGLILLGSVSISQCRRTYKEESDGMVLGERDFDQVARREHRYDDEALFQLMGFQRRTLDKKPCQEILKDTHISAGNNDAQKTFSTVTECATYCDSLPNCMSFDYYPMTGPSNPGQCNPKSATRSSAAPIAGMLAVVCDSQQKIATSFRCGYEGYCWRGCALGTNTDLSGGFGTGNWCYAYNKNMTETCKTDNDCSGVTPCMLPCRPIRIA</sequence>
<keyword evidence="7" id="KW-1185">Reference proteome</keyword>
<feature type="signal peptide" evidence="1">
    <location>
        <begin position="1"/>
        <end position="22"/>
    </location>
</feature>
<reference evidence="5" key="1">
    <citation type="submission" date="2021-02" db="EMBL/GenBank/DDBJ databases">
        <authorList>
            <person name="Nowell W R."/>
        </authorList>
    </citation>
    <scope>NUCLEOTIDE SEQUENCE</scope>
</reference>
<evidence type="ECO:0000313" key="6">
    <source>
        <dbReference type="EMBL" id="CAF1663315.1"/>
    </source>
</evidence>
<dbReference type="Pfam" id="PF00024">
    <property type="entry name" value="PAN_1"/>
    <property type="match status" value="1"/>
</dbReference>
<feature type="chain" id="PRO_5036412850" description="Apple domain-containing protein" evidence="1">
    <location>
        <begin position="23"/>
        <end position="218"/>
    </location>
</feature>
<protein>
    <recommendedName>
        <fullName evidence="2">Apple domain-containing protein</fullName>
    </recommendedName>
</protein>
<dbReference type="EMBL" id="CAJNOM010005370">
    <property type="protein sequence ID" value="CAF1663299.1"/>
    <property type="molecule type" value="Genomic_DNA"/>
</dbReference>
<dbReference type="Gene3D" id="3.50.4.10">
    <property type="entry name" value="Hepatocyte Growth Factor"/>
    <property type="match status" value="1"/>
</dbReference>
<evidence type="ECO:0000256" key="1">
    <source>
        <dbReference type="SAM" id="SignalP"/>
    </source>
</evidence>
<evidence type="ECO:0000313" key="7">
    <source>
        <dbReference type="Proteomes" id="UP000663832"/>
    </source>
</evidence>
<dbReference type="AlphaFoldDB" id="A0A816FLP5"/>
<name>A0A816FLP5_9BILA</name>
<dbReference type="Proteomes" id="UP000663877">
    <property type="component" value="Unassembled WGS sequence"/>
</dbReference>
<keyword evidence="1" id="KW-0732">Signal</keyword>
<accession>A0A816FLP5</accession>
<comment type="caution">
    <text evidence="5">The sequence shown here is derived from an EMBL/GenBank/DDBJ whole genome shotgun (WGS) entry which is preliminary data.</text>
</comment>
<organism evidence="5 7">
    <name type="scientific">Adineta steineri</name>
    <dbReference type="NCBI Taxonomy" id="433720"/>
    <lineage>
        <taxon>Eukaryota</taxon>
        <taxon>Metazoa</taxon>
        <taxon>Spiralia</taxon>
        <taxon>Gnathifera</taxon>
        <taxon>Rotifera</taxon>
        <taxon>Eurotatoria</taxon>
        <taxon>Bdelloidea</taxon>
        <taxon>Adinetida</taxon>
        <taxon>Adinetidae</taxon>
        <taxon>Adineta</taxon>
    </lineage>
</organism>
<proteinExistence type="predicted"/>
<dbReference type="InterPro" id="IPR003609">
    <property type="entry name" value="Pan_app"/>
</dbReference>
<dbReference type="EMBL" id="CAJNOM010005371">
    <property type="protein sequence ID" value="CAF1663315.1"/>
    <property type="molecule type" value="Genomic_DNA"/>
</dbReference>